<evidence type="ECO:0000313" key="2">
    <source>
        <dbReference type="EMBL" id="KAK0652840.1"/>
    </source>
</evidence>
<proteinExistence type="predicted"/>
<comment type="caution">
    <text evidence="2">The sequence shown here is derived from an EMBL/GenBank/DDBJ whole genome shotgun (WGS) entry which is preliminary data.</text>
</comment>
<evidence type="ECO:0000256" key="1">
    <source>
        <dbReference type="SAM" id="MobiDB-lite"/>
    </source>
</evidence>
<dbReference type="AlphaFoldDB" id="A0AA39YIZ4"/>
<evidence type="ECO:0000313" key="3">
    <source>
        <dbReference type="Proteomes" id="UP001174936"/>
    </source>
</evidence>
<organism evidence="2 3">
    <name type="scientific">Cercophora newfieldiana</name>
    <dbReference type="NCBI Taxonomy" id="92897"/>
    <lineage>
        <taxon>Eukaryota</taxon>
        <taxon>Fungi</taxon>
        <taxon>Dikarya</taxon>
        <taxon>Ascomycota</taxon>
        <taxon>Pezizomycotina</taxon>
        <taxon>Sordariomycetes</taxon>
        <taxon>Sordariomycetidae</taxon>
        <taxon>Sordariales</taxon>
        <taxon>Lasiosphaeriaceae</taxon>
        <taxon>Cercophora</taxon>
    </lineage>
</organism>
<sequence length="78" mass="8813">MKPHSTLPAEQAPTTIDHPPNLPANHHDQTPSTKPHRSDHDPNDVPNKPSFEQQETRAYHVDPLYQIPRNRSQPAPNA</sequence>
<feature type="region of interest" description="Disordered" evidence="1">
    <location>
        <begin position="1"/>
        <end position="78"/>
    </location>
</feature>
<dbReference type="EMBL" id="JAULSV010000002">
    <property type="protein sequence ID" value="KAK0652840.1"/>
    <property type="molecule type" value="Genomic_DNA"/>
</dbReference>
<feature type="compositionally biased region" description="Polar residues" evidence="1">
    <location>
        <begin position="69"/>
        <end position="78"/>
    </location>
</feature>
<accession>A0AA39YIZ4</accession>
<name>A0AA39YIZ4_9PEZI</name>
<dbReference type="Proteomes" id="UP001174936">
    <property type="component" value="Unassembled WGS sequence"/>
</dbReference>
<reference evidence="2" key="1">
    <citation type="submission" date="2023-06" db="EMBL/GenBank/DDBJ databases">
        <title>Genome-scale phylogeny and comparative genomics of the fungal order Sordariales.</title>
        <authorList>
            <consortium name="Lawrence Berkeley National Laboratory"/>
            <person name="Hensen N."/>
            <person name="Bonometti L."/>
            <person name="Westerberg I."/>
            <person name="Brannstrom I.O."/>
            <person name="Guillou S."/>
            <person name="Cros-Aarteil S."/>
            <person name="Calhoun S."/>
            <person name="Haridas S."/>
            <person name="Kuo A."/>
            <person name="Mondo S."/>
            <person name="Pangilinan J."/>
            <person name="Riley R."/>
            <person name="Labutti K."/>
            <person name="Andreopoulos B."/>
            <person name="Lipzen A."/>
            <person name="Chen C."/>
            <person name="Yanf M."/>
            <person name="Daum C."/>
            <person name="Ng V."/>
            <person name="Clum A."/>
            <person name="Steindorff A."/>
            <person name="Ohm R."/>
            <person name="Martin F."/>
            <person name="Silar P."/>
            <person name="Natvig D."/>
            <person name="Lalanne C."/>
            <person name="Gautier V."/>
            <person name="Ament-Velasquez S.L."/>
            <person name="Kruys A."/>
            <person name="Hutchinson M.I."/>
            <person name="Powell A.J."/>
            <person name="Barry K."/>
            <person name="Miller A.N."/>
            <person name="Grigoriev I.V."/>
            <person name="Debuchy R."/>
            <person name="Gladieux P."/>
            <person name="Thoren M.H."/>
            <person name="Johannesson H."/>
        </authorList>
    </citation>
    <scope>NUCLEOTIDE SEQUENCE</scope>
    <source>
        <strain evidence="2">SMH2532-1</strain>
    </source>
</reference>
<gene>
    <name evidence="2" type="ORF">B0T16DRAFT_406891</name>
</gene>
<protein>
    <submittedName>
        <fullName evidence="2">Uncharacterized protein</fullName>
    </submittedName>
</protein>
<keyword evidence="3" id="KW-1185">Reference proteome</keyword>